<evidence type="ECO:0000256" key="5">
    <source>
        <dbReference type="ARBA" id="ARBA00022692"/>
    </source>
</evidence>
<evidence type="ECO:0000313" key="11">
    <source>
        <dbReference type="EMBL" id="CAE8618448.1"/>
    </source>
</evidence>
<feature type="transmembrane region" description="Helical" evidence="9">
    <location>
        <begin position="445"/>
        <end position="468"/>
    </location>
</feature>
<dbReference type="InterPro" id="IPR013057">
    <property type="entry name" value="AA_transpt_TM"/>
</dbReference>
<evidence type="ECO:0000256" key="9">
    <source>
        <dbReference type="SAM" id="Phobius"/>
    </source>
</evidence>
<dbReference type="PANTHER" id="PTHR22950:SF678">
    <property type="entry name" value="VACUOLAR AMINO ACID TRANSPORTER 5-RELATED"/>
    <property type="match status" value="1"/>
</dbReference>
<dbReference type="GO" id="GO:0015194">
    <property type="term" value="F:L-serine transmembrane transporter activity"/>
    <property type="evidence" value="ECO:0007669"/>
    <property type="project" value="TreeGrafter"/>
</dbReference>
<feature type="transmembrane region" description="Helical" evidence="9">
    <location>
        <begin position="372"/>
        <end position="390"/>
    </location>
</feature>
<dbReference type="AlphaFoldDB" id="A0A813FXP6"/>
<feature type="transmembrane region" description="Helical" evidence="9">
    <location>
        <begin position="100"/>
        <end position="122"/>
    </location>
</feature>
<dbReference type="GO" id="GO:0005313">
    <property type="term" value="F:L-glutamate transmembrane transporter activity"/>
    <property type="evidence" value="ECO:0007669"/>
    <property type="project" value="TreeGrafter"/>
</dbReference>
<feature type="non-terminal residue" evidence="11">
    <location>
        <position position="1"/>
    </location>
</feature>
<dbReference type="GO" id="GO:0005774">
    <property type="term" value="C:vacuolar membrane"/>
    <property type="evidence" value="ECO:0007669"/>
    <property type="project" value="UniProtKB-SubCell"/>
</dbReference>
<organism evidence="11 12">
    <name type="scientific">Polarella glacialis</name>
    <name type="common">Dinoflagellate</name>
    <dbReference type="NCBI Taxonomy" id="89957"/>
    <lineage>
        <taxon>Eukaryota</taxon>
        <taxon>Sar</taxon>
        <taxon>Alveolata</taxon>
        <taxon>Dinophyceae</taxon>
        <taxon>Suessiales</taxon>
        <taxon>Suessiaceae</taxon>
        <taxon>Polarella</taxon>
    </lineage>
</organism>
<proteinExistence type="inferred from homology"/>
<keyword evidence="6" id="KW-0029">Amino-acid transport</keyword>
<dbReference type="GO" id="GO:0061459">
    <property type="term" value="F:L-arginine transmembrane transporter activity"/>
    <property type="evidence" value="ECO:0007669"/>
    <property type="project" value="TreeGrafter"/>
</dbReference>
<evidence type="ECO:0000256" key="1">
    <source>
        <dbReference type="ARBA" id="ARBA00004128"/>
    </source>
</evidence>
<dbReference type="OrthoDB" id="438545at2759"/>
<dbReference type="Proteomes" id="UP000654075">
    <property type="component" value="Unassembled WGS sequence"/>
</dbReference>
<dbReference type="Pfam" id="PF01490">
    <property type="entry name" value="Aa_trans"/>
    <property type="match status" value="1"/>
</dbReference>
<evidence type="ECO:0000256" key="3">
    <source>
        <dbReference type="ARBA" id="ARBA00022448"/>
    </source>
</evidence>
<evidence type="ECO:0000313" key="12">
    <source>
        <dbReference type="Proteomes" id="UP000654075"/>
    </source>
</evidence>
<dbReference type="GO" id="GO:0015189">
    <property type="term" value="F:L-lysine transmembrane transporter activity"/>
    <property type="evidence" value="ECO:0007669"/>
    <property type="project" value="TreeGrafter"/>
</dbReference>
<feature type="transmembrane region" description="Helical" evidence="9">
    <location>
        <begin position="134"/>
        <end position="156"/>
    </location>
</feature>
<comment type="subcellular location">
    <subcellularLocation>
        <location evidence="1">Vacuole membrane</location>
        <topology evidence="1">Multi-pass membrane protein</topology>
    </subcellularLocation>
</comment>
<feature type="transmembrane region" description="Helical" evidence="9">
    <location>
        <begin position="252"/>
        <end position="272"/>
    </location>
</feature>
<evidence type="ECO:0000256" key="2">
    <source>
        <dbReference type="ARBA" id="ARBA00008066"/>
    </source>
</evidence>
<feature type="transmembrane region" description="Helical" evidence="9">
    <location>
        <begin position="292"/>
        <end position="310"/>
    </location>
</feature>
<sequence>VGLTTPSGNFDELLTSRRIRSLSGSLSGFVRGCLSVTTPDGSPRHSPLMDPMCSPTCSLSTGQSPLGSLDELGAVLLRDQGSEERGPSSSHAKEPEATLFASWCVLTNTLLGVGILGLPWAISSVGLALGAGMLFGAGIVAAFALHLLSALAMMLVRGSQGPADVTFYSVCMAVAPGAKHVVDVAIALKCFGVATSYLQVIGELGTSLVAEVLGWSTDPNQIRYWIIILAVGVVIAPTVFHKRITKTATQNLVAICSWLYVAALVSAYALGLLPIPDSEPESTWQVSPPENLTFREVASVMPIFIFSFTCHQNLFPIASELTSRSLWRLDLIILAAIGTGLAIYSAAGVGGYLKFGQALHNNFLVNLPPSGFVVLGRCLVMVALIFTYPLQLHPCRRSLMILIQTGQGRLLSYTEDRIWRRVTTVCILAGTLLLALLVTDLGLTLAFVGAVGSNTVVLIMPGYLYLRAHSSDKSKQQSGYLWYLALALFVLGCVILPTCLTALIWKIMDPPAS</sequence>
<keyword evidence="7 9" id="KW-1133">Transmembrane helix</keyword>
<dbReference type="OMA" id="FTCHENM"/>
<keyword evidence="4" id="KW-0926">Vacuole</keyword>
<comment type="similarity">
    <text evidence="2">Belongs to the amino acid/polyamine transporter 2 family.</text>
</comment>
<dbReference type="EMBL" id="CAJNNV010026538">
    <property type="protein sequence ID" value="CAE8618448.1"/>
    <property type="molecule type" value="Genomic_DNA"/>
</dbReference>
<protein>
    <recommendedName>
        <fullName evidence="10">Amino acid transporter transmembrane domain-containing protein</fullName>
    </recommendedName>
</protein>
<feature type="transmembrane region" description="Helical" evidence="9">
    <location>
        <begin position="331"/>
        <end position="352"/>
    </location>
</feature>
<dbReference type="GO" id="GO:0005290">
    <property type="term" value="F:L-histidine transmembrane transporter activity"/>
    <property type="evidence" value="ECO:0007669"/>
    <property type="project" value="TreeGrafter"/>
</dbReference>
<keyword evidence="8 9" id="KW-0472">Membrane</keyword>
<evidence type="ECO:0000256" key="8">
    <source>
        <dbReference type="ARBA" id="ARBA00023136"/>
    </source>
</evidence>
<keyword evidence="5 9" id="KW-0812">Transmembrane</keyword>
<keyword evidence="12" id="KW-1185">Reference proteome</keyword>
<keyword evidence="3" id="KW-0813">Transport</keyword>
<evidence type="ECO:0000256" key="4">
    <source>
        <dbReference type="ARBA" id="ARBA00022554"/>
    </source>
</evidence>
<evidence type="ECO:0000256" key="7">
    <source>
        <dbReference type="ARBA" id="ARBA00022989"/>
    </source>
</evidence>
<feature type="transmembrane region" description="Helical" evidence="9">
    <location>
        <begin position="222"/>
        <end position="240"/>
    </location>
</feature>
<evidence type="ECO:0000256" key="6">
    <source>
        <dbReference type="ARBA" id="ARBA00022970"/>
    </source>
</evidence>
<gene>
    <name evidence="11" type="ORF">PGLA1383_LOCUS36065</name>
</gene>
<feature type="domain" description="Amino acid transporter transmembrane" evidence="10">
    <location>
        <begin position="97"/>
        <end position="498"/>
    </location>
</feature>
<reference evidence="11" key="1">
    <citation type="submission" date="2021-02" db="EMBL/GenBank/DDBJ databases">
        <authorList>
            <person name="Dougan E. K."/>
            <person name="Rhodes N."/>
            <person name="Thang M."/>
            <person name="Chan C."/>
        </authorList>
    </citation>
    <scope>NUCLEOTIDE SEQUENCE</scope>
</reference>
<comment type="caution">
    <text evidence="11">The sequence shown here is derived from an EMBL/GenBank/DDBJ whole genome shotgun (WGS) entry which is preliminary data.</text>
</comment>
<feature type="transmembrane region" description="Helical" evidence="9">
    <location>
        <begin position="480"/>
        <end position="505"/>
    </location>
</feature>
<feature type="transmembrane region" description="Helical" evidence="9">
    <location>
        <begin position="418"/>
        <end position="439"/>
    </location>
</feature>
<evidence type="ECO:0000259" key="10">
    <source>
        <dbReference type="Pfam" id="PF01490"/>
    </source>
</evidence>
<dbReference type="PANTHER" id="PTHR22950">
    <property type="entry name" value="AMINO ACID TRANSPORTER"/>
    <property type="match status" value="1"/>
</dbReference>
<name>A0A813FXP6_POLGL</name>
<dbReference type="GO" id="GO:0005302">
    <property type="term" value="F:L-tyrosine transmembrane transporter activity"/>
    <property type="evidence" value="ECO:0007669"/>
    <property type="project" value="TreeGrafter"/>
</dbReference>
<accession>A0A813FXP6</accession>